<feature type="signal peptide" evidence="2">
    <location>
        <begin position="1"/>
        <end position="27"/>
    </location>
</feature>
<feature type="chain" id="PRO_5044203035" description="Secreted protein" evidence="2">
    <location>
        <begin position="28"/>
        <end position="152"/>
    </location>
</feature>
<gene>
    <name evidence="3" type="ORF">AB5J53_37395</name>
</gene>
<accession>A0AB39RR41</accession>
<organism evidence="3">
    <name type="scientific">Streptomyces sp. R41</name>
    <dbReference type="NCBI Taxonomy" id="3238632"/>
    <lineage>
        <taxon>Bacteria</taxon>
        <taxon>Bacillati</taxon>
        <taxon>Actinomycetota</taxon>
        <taxon>Actinomycetes</taxon>
        <taxon>Kitasatosporales</taxon>
        <taxon>Streptomycetaceae</taxon>
        <taxon>Streptomyces</taxon>
    </lineage>
</organism>
<evidence type="ECO:0000313" key="3">
    <source>
        <dbReference type="EMBL" id="XDQ56958.1"/>
    </source>
</evidence>
<sequence>MGRATARTAIGAATAAVLAVTTPTAAAQRPRPLTRTGATAPGAVVTLVTGGRVLVTKDGATALPGEDGTNPFTLTRQSGKDLYVCAEGAVAAIAAGRVDEGLFVEARPVRLSYWYDGGETWTSAETILRTASGPPRCITAEPQGSRSHSGPN</sequence>
<dbReference type="AlphaFoldDB" id="A0AB39RR41"/>
<keyword evidence="2" id="KW-0732">Signal</keyword>
<proteinExistence type="predicted"/>
<evidence type="ECO:0000256" key="2">
    <source>
        <dbReference type="SAM" id="SignalP"/>
    </source>
</evidence>
<feature type="compositionally biased region" description="Polar residues" evidence="1">
    <location>
        <begin position="142"/>
        <end position="152"/>
    </location>
</feature>
<feature type="region of interest" description="Disordered" evidence="1">
    <location>
        <begin position="133"/>
        <end position="152"/>
    </location>
</feature>
<dbReference type="EMBL" id="CP163443">
    <property type="protein sequence ID" value="XDQ56958.1"/>
    <property type="molecule type" value="Genomic_DNA"/>
</dbReference>
<evidence type="ECO:0008006" key="4">
    <source>
        <dbReference type="Google" id="ProtNLM"/>
    </source>
</evidence>
<reference evidence="3" key="1">
    <citation type="submission" date="2024-07" db="EMBL/GenBank/DDBJ databases">
        <authorList>
            <person name="Yu S.T."/>
        </authorList>
    </citation>
    <scope>NUCLEOTIDE SEQUENCE</scope>
    <source>
        <strain evidence="3">R41</strain>
    </source>
</reference>
<name>A0AB39RR41_9ACTN</name>
<protein>
    <recommendedName>
        <fullName evidence="4">Secreted protein</fullName>
    </recommendedName>
</protein>
<evidence type="ECO:0000256" key="1">
    <source>
        <dbReference type="SAM" id="MobiDB-lite"/>
    </source>
</evidence>
<dbReference type="RefSeq" id="WP_369250028.1">
    <property type="nucleotide sequence ID" value="NZ_CP163443.1"/>
</dbReference>